<dbReference type="EMBL" id="BAAAGF010000004">
    <property type="protein sequence ID" value="GAA0748027.1"/>
    <property type="molecule type" value="Genomic_DNA"/>
</dbReference>
<sequence length="212" mass="24171">MKHTLNILLLILTFISCKNKSNFELKTEKTEVEKLEFQKAEKVDSIMNENSSNSEVANYVPTELEIQKNLPKFVNNAKIPDSLKIVYDEIIFGDFNGDEKEDFASTLINLENGYFGVLVIHNNKKTDYSIFGAGKEINGMKNLDWIEGIKTIPKGQVISPTIVDEETGDIIEQDKKQNFKLIGNGIYLSIEESHGGGIIFWNGKEYKWYHIE</sequence>
<accession>A0ABN1JWF8</accession>
<dbReference type="PROSITE" id="PS51257">
    <property type="entry name" value="PROKAR_LIPOPROTEIN"/>
    <property type="match status" value="1"/>
</dbReference>
<name>A0ABN1JWF8_9FLAO</name>
<dbReference type="RefSeq" id="WP_343798947.1">
    <property type="nucleotide sequence ID" value="NZ_BAAAGF010000004.1"/>
</dbReference>
<gene>
    <name evidence="1" type="ORF">GCM10009431_26100</name>
</gene>
<comment type="caution">
    <text evidence="1">The sequence shown here is derived from an EMBL/GenBank/DDBJ whole genome shotgun (WGS) entry which is preliminary data.</text>
</comment>
<keyword evidence="2" id="KW-1185">Reference proteome</keyword>
<proteinExistence type="predicted"/>
<reference evidence="1 2" key="1">
    <citation type="journal article" date="2019" name="Int. J. Syst. Evol. Microbiol.">
        <title>The Global Catalogue of Microorganisms (GCM) 10K type strain sequencing project: providing services to taxonomists for standard genome sequencing and annotation.</title>
        <authorList>
            <consortium name="The Broad Institute Genomics Platform"/>
            <consortium name="The Broad Institute Genome Sequencing Center for Infectious Disease"/>
            <person name="Wu L."/>
            <person name="Ma J."/>
        </authorList>
    </citation>
    <scope>NUCLEOTIDE SEQUENCE [LARGE SCALE GENOMIC DNA]</scope>
    <source>
        <strain evidence="1 2">JCM 15976</strain>
    </source>
</reference>
<dbReference type="Proteomes" id="UP001500736">
    <property type="component" value="Unassembled WGS sequence"/>
</dbReference>
<evidence type="ECO:0000313" key="2">
    <source>
        <dbReference type="Proteomes" id="UP001500736"/>
    </source>
</evidence>
<organism evidence="1 2">
    <name type="scientific">Gaetbulibacter jejuensis</name>
    <dbReference type="NCBI Taxonomy" id="584607"/>
    <lineage>
        <taxon>Bacteria</taxon>
        <taxon>Pseudomonadati</taxon>
        <taxon>Bacteroidota</taxon>
        <taxon>Flavobacteriia</taxon>
        <taxon>Flavobacteriales</taxon>
        <taxon>Flavobacteriaceae</taxon>
        <taxon>Gaetbulibacter</taxon>
    </lineage>
</organism>
<protein>
    <submittedName>
        <fullName evidence="1">Uncharacterized protein</fullName>
    </submittedName>
</protein>
<evidence type="ECO:0000313" key="1">
    <source>
        <dbReference type="EMBL" id="GAA0748027.1"/>
    </source>
</evidence>